<comment type="caution">
    <text evidence="1">The sequence shown here is derived from an EMBL/GenBank/DDBJ whole genome shotgun (WGS) entry which is preliminary data.</text>
</comment>
<organism evidence="1 2">
    <name type="scientific">Aromatoleum anaerobium</name>
    <dbReference type="NCBI Taxonomy" id="182180"/>
    <lineage>
        <taxon>Bacteria</taxon>
        <taxon>Pseudomonadati</taxon>
        <taxon>Pseudomonadota</taxon>
        <taxon>Betaproteobacteria</taxon>
        <taxon>Rhodocyclales</taxon>
        <taxon>Rhodocyclaceae</taxon>
        <taxon>Aromatoleum</taxon>
    </lineage>
</organism>
<name>A0ABX1PPT6_9RHOO</name>
<evidence type="ECO:0000313" key="2">
    <source>
        <dbReference type="Proteomes" id="UP000615989"/>
    </source>
</evidence>
<accession>A0ABX1PPT6</accession>
<protein>
    <submittedName>
        <fullName evidence="1">Uncharacterized protein</fullName>
    </submittedName>
</protein>
<reference evidence="1" key="1">
    <citation type="submission" date="2019-12" db="EMBL/GenBank/DDBJ databases">
        <title>Comparative genomics gives insights into the taxonomy of the Azoarcus-Aromatoleum group and reveals separate origins of nif in the plant-associated Azoarcus and non-plant-associated Aromatoleum sub-groups.</title>
        <authorList>
            <person name="Lafos M."/>
            <person name="Maluk M."/>
            <person name="Batista M."/>
            <person name="Junghare M."/>
            <person name="Carmona M."/>
            <person name="Faoro H."/>
            <person name="Cruz L.M."/>
            <person name="Battistoni F."/>
            <person name="De Souza E."/>
            <person name="Pedrosa F."/>
            <person name="Chen W.-M."/>
            <person name="Poole P.S."/>
            <person name="Dixon R.A."/>
            <person name="James E.K."/>
        </authorList>
    </citation>
    <scope>NUCLEOTIDE SEQUENCE</scope>
    <source>
        <strain evidence="1">LuFRes1</strain>
    </source>
</reference>
<dbReference type="Proteomes" id="UP000615989">
    <property type="component" value="Unassembled WGS sequence"/>
</dbReference>
<gene>
    <name evidence="1" type="ORF">GO606_18225</name>
</gene>
<dbReference type="RefSeq" id="WP_169119928.1">
    <property type="nucleotide sequence ID" value="NZ_WTVG02000039.1"/>
</dbReference>
<proteinExistence type="predicted"/>
<keyword evidence="2" id="KW-1185">Reference proteome</keyword>
<dbReference type="EMBL" id="WTVG01000080">
    <property type="protein sequence ID" value="NMG26610.1"/>
    <property type="molecule type" value="Genomic_DNA"/>
</dbReference>
<evidence type="ECO:0000313" key="1">
    <source>
        <dbReference type="EMBL" id="NMG26610.1"/>
    </source>
</evidence>
<sequence length="93" mass="10519">MSSERELLQRVAMGMEAEAFLGSNIGRYLVERAETERDDAVGDLKAVSPDDPKAIRDLQNRIWRAESVQFWLADLINDGNNAMHELQAREATD</sequence>